<dbReference type="CDD" id="cd08283">
    <property type="entry name" value="FDH_like_1"/>
    <property type="match status" value="1"/>
</dbReference>
<proteinExistence type="inferred from homology"/>
<protein>
    <submittedName>
        <fullName evidence="8">Glutathione-dependent formaldehyde dehydrogenase</fullName>
    </submittedName>
</protein>
<dbReference type="Proteomes" id="UP000594015">
    <property type="component" value="Chromosome"/>
</dbReference>
<dbReference type="SUPFAM" id="SSF50129">
    <property type="entry name" value="GroES-like"/>
    <property type="match status" value="1"/>
</dbReference>
<evidence type="ECO:0000256" key="1">
    <source>
        <dbReference type="ARBA" id="ARBA00001947"/>
    </source>
</evidence>
<dbReference type="EMBL" id="CP030050">
    <property type="protein sequence ID" value="QOZ71088.1"/>
    <property type="molecule type" value="Genomic_DNA"/>
</dbReference>
<dbReference type="Gene3D" id="3.40.50.720">
    <property type="entry name" value="NAD(P)-binding Rossmann-like Domain"/>
    <property type="match status" value="1"/>
</dbReference>
<dbReference type="PANTHER" id="PTHR42813:SF2">
    <property type="entry name" value="DEHYDROGENASE, ZINC-CONTAINING, PUTATIVE (AFU_ORTHOLOGUE AFUA_2G02810)-RELATED"/>
    <property type="match status" value="1"/>
</dbReference>
<dbReference type="InterPro" id="IPR013149">
    <property type="entry name" value="ADH-like_C"/>
</dbReference>
<evidence type="ECO:0000259" key="7">
    <source>
        <dbReference type="Pfam" id="PF08240"/>
    </source>
</evidence>
<dbReference type="GO" id="GO:0016491">
    <property type="term" value="F:oxidoreductase activity"/>
    <property type="evidence" value="ECO:0007669"/>
    <property type="project" value="UniProtKB-KW"/>
</dbReference>
<organism evidence="8 9">
    <name type="scientific">Bradyrhizobium arachidis</name>
    <dbReference type="NCBI Taxonomy" id="858423"/>
    <lineage>
        <taxon>Bacteria</taxon>
        <taxon>Pseudomonadati</taxon>
        <taxon>Pseudomonadota</taxon>
        <taxon>Alphaproteobacteria</taxon>
        <taxon>Hyphomicrobiales</taxon>
        <taxon>Nitrobacteraceae</taxon>
        <taxon>Bradyrhizobium</taxon>
    </lineage>
</organism>
<dbReference type="Pfam" id="PF08240">
    <property type="entry name" value="ADH_N"/>
    <property type="match status" value="1"/>
</dbReference>
<evidence type="ECO:0000313" key="8">
    <source>
        <dbReference type="EMBL" id="QOZ71088.1"/>
    </source>
</evidence>
<evidence type="ECO:0000256" key="2">
    <source>
        <dbReference type="ARBA" id="ARBA00022723"/>
    </source>
</evidence>
<dbReference type="KEGG" id="barh:WN72_35855"/>
<evidence type="ECO:0000256" key="4">
    <source>
        <dbReference type="ARBA" id="ARBA00023002"/>
    </source>
</evidence>
<keyword evidence="3 5" id="KW-0862">Zinc</keyword>
<dbReference type="InterPro" id="IPR011032">
    <property type="entry name" value="GroES-like_sf"/>
</dbReference>
<dbReference type="SUPFAM" id="SSF51735">
    <property type="entry name" value="NAD(P)-binding Rossmann-fold domains"/>
    <property type="match status" value="1"/>
</dbReference>
<name>A0AAE7NX71_9BRAD</name>
<evidence type="ECO:0000256" key="5">
    <source>
        <dbReference type="RuleBase" id="RU361277"/>
    </source>
</evidence>
<keyword evidence="2 5" id="KW-0479">Metal-binding</keyword>
<accession>A0AAE7NX71</accession>
<reference evidence="8 9" key="1">
    <citation type="submission" date="2018-06" db="EMBL/GenBank/DDBJ databases">
        <title>Comparative genomics of Bradyrhizobium nodulating Arachidis hypogaea.</title>
        <authorList>
            <person name="Li Y."/>
        </authorList>
    </citation>
    <scope>NUCLEOTIDE SEQUENCE [LARGE SCALE GENOMIC DNA]</scope>
    <source>
        <strain evidence="8 9">CCBAU 051107</strain>
    </source>
</reference>
<dbReference type="InterPro" id="IPR013154">
    <property type="entry name" value="ADH-like_N"/>
</dbReference>
<dbReference type="InterPro" id="IPR036291">
    <property type="entry name" value="NAD(P)-bd_dom_sf"/>
</dbReference>
<feature type="domain" description="Alcohol dehydrogenase-like C-terminal" evidence="6">
    <location>
        <begin position="197"/>
        <end position="269"/>
    </location>
</feature>
<dbReference type="GO" id="GO:0008270">
    <property type="term" value="F:zinc ion binding"/>
    <property type="evidence" value="ECO:0007669"/>
    <property type="project" value="InterPro"/>
</dbReference>
<dbReference type="Gene3D" id="3.90.180.10">
    <property type="entry name" value="Medium-chain alcohol dehydrogenases, catalytic domain"/>
    <property type="match status" value="1"/>
</dbReference>
<dbReference type="AlphaFoldDB" id="A0AAE7NX71"/>
<feature type="domain" description="Alcohol dehydrogenase-like N-terminal" evidence="7">
    <location>
        <begin position="25"/>
        <end position="153"/>
    </location>
</feature>
<evidence type="ECO:0000313" key="9">
    <source>
        <dbReference type="Proteomes" id="UP000594015"/>
    </source>
</evidence>
<evidence type="ECO:0000256" key="3">
    <source>
        <dbReference type="ARBA" id="ARBA00022833"/>
    </source>
</evidence>
<dbReference type="Pfam" id="PF00107">
    <property type="entry name" value="ADH_zinc_N"/>
    <property type="match status" value="1"/>
</dbReference>
<comment type="cofactor">
    <cofactor evidence="1 5">
        <name>Zn(2+)</name>
        <dbReference type="ChEBI" id="CHEBI:29105"/>
    </cofactor>
</comment>
<evidence type="ECO:0000259" key="6">
    <source>
        <dbReference type="Pfam" id="PF00107"/>
    </source>
</evidence>
<comment type="similarity">
    <text evidence="5">Belongs to the zinc-containing alcohol dehydrogenase family.</text>
</comment>
<keyword evidence="4" id="KW-0560">Oxidoreductase</keyword>
<dbReference type="InterPro" id="IPR002328">
    <property type="entry name" value="ADH_Zn_CS"/>
</dbReference>
<dbReference type="PROSITE" id="PS00059">
    <property type="entry name" value="ADH_ZINC"/>
    <property type="match status" value="1"/>
</dbReference>
<gene>
    <name evidence="8" type="ORF">WN72_35855</name>
</gene>
<sequence>MKALVWHGKEDIRCDTVTDPEIQDPRDAIIKVTSCAICGSDLHLFHNYIPGMLPGDIMGHETMGEVVEVGSGVDGKLKKGDRIVVPFTIICGECDQCKRGNFSVCETTNRKKHLADKVFGHATAGLFGYTHLTGGYPGGQAEYLRVPFADATHIKVPAGVPDEQLLFLSDIFPTGWQAAVQCDIVPTDTVAIWGCGPVGQMAIRSAILLGANQVIAIDCLPERLSMAEAGGATTINFETESVLERLKELTDGKGPEKCIDCVGMESHVMASLPDTLLDRAKQMVMAESDRPHVLREMIYVCRPGGIISVPGVYSGFSDMMPMGAFMNKGLTMRTGQTHVNRWTDDLLRRIEEGQIDPSFVITHTVPLEQGPEMYQVFRDKRDSCVKVMLRP</sequence>
<dbReference type="RefSeq" id="WP_092215083.1">
    <property type="nucleotide sequence ID" value="NZ_CP030050.1"/>
</dbReference>
<dbReference type="PANTHER" id="PTHR42813">
    <property type="entry name" value="ZINC-TYPE ALCOHOL DEHYDROGENASE-LIKE"/>
    <property type="match status" value="1"/>
</dbReference>